<dbReference type="GO" id="GO:0046872">
    <property type="term" value="F:metal ion binding"/>
    <property type="evidence" value="ECO:0007669"/>
    <property type="project" value="UniProtKB-KW"/>
</dbReference>
<dbReference type="STRING" id="80852.AWOD_I_1187"/>
<dbReference type="CDD" id="cd07737">
    <property type="entry name" value="YcbL-like_MBL-fold"/>
    <property type="match status" value="1"/>
</dbReference>
<dbReference type="InterPro" id="IPR051453">
    <property type="entry name" value="MBL_Glyoxalase_II"/>
</dbReference>
<dbReference type="PANTHER" id="PTHR46233">
    <property type="entry name" value="HYDROXYACYLGLUTATHIONE HYDROLASE GLOC"/>
    <property type="match status" value="1"/>
</dbReference>
<evidence type="ECO:0000259" key="5">
    <source>
        <dbReference type="SMART" id="SM00849"/>
    </source>
</evidence>
<feature type="domain" description="Metallo-beta-lactamase" evidence="5">
    <location>
        <begin position="14"/>
        <end position="194"/>
    </location>
</feature>
<dbReference type="HOGENOM" id="CLU_030571_5_0_6"/>
<dbReference type="SUPFAM" id="SSF56281">
    <property type="entry name" value="Metallo-hydrolase/oxidoreductase"/>
    <property type="match status" value="1"/>
</dbReference>
<dbReference type="Gene3D" id="3.60.15.10">
    <property type="entry name" value="Ribonuclease Z/Hydroxyacylglutathione hydrolase-like"/>
    <property type="match status" value="1"/>
</dbReference>
<dbReference type="Proteomes" id="UP000032427">
    <property type="component" value="Chromosome 1"/>
</dbReference>
<gene>
    <name evidence="6" type="ORF">AWOD_I_1187</name>
</gene>
<dbReference type="InterPro" id="IPR036866">
    <property type="entry name" value="RibonucZ/Hydroxyglut_hydro"/>
</dbReference>
<evidence type="ECO:0000313" key="7">
    <source>
        <dbReference type="Proteomes" id="UP000032427"/>
    </source>
</evidence>
<evidence type="ECO:0000256" key="1">
    <source>
        <dbReference type="ARBA" id="ARBA00001947"/>
    </source>
</evidence>
<dbReference type="KEGG" id="awd:AWOD_I_1187"/>
<organism evidence="6 7">
    <name type="scientific">Aliivibrio wodanis</name>
    <dbReference type="NCBI Taxonomy" id="80852"/>
    <lineage>
        <taxon>Bacteria</taxon>
        <taxon>Pseudomonadati</taxon>
        <taxon>Pseudomonadota</taxon>
        <taxon>Gammaproteobacteria</taxon>
        <taxon>Vibrionales</taxon>
        <taxon>Vibrionaceae</taxon>
        <taxon>Aliivibrio</taxon>
    </lineage>
</organism>
<dbReference type="AlphaFoldDB" id="A0A090IKQ6"/>
<evidence type="ECO:0000256" key="2">
    <source>
        <dbReference type="ARBA" id="ARBA00022723"/>
    </source>
</evidence>
<sequence length="217" mass="23926">MSLQYQIIPVTSYQQNCSIVWCDETMKGVVIDPGGDVKLLKQAIDALKIEVVNLVLTHGHLDHVGGTQELAAITNAPVVGPHKEDNFWLQGLPKQSHMFGFPHTDAFEPTTWLNEGDVVTFGNQELNVVHTPGHTPGHVVLFNQEAKMAFVGDVLFKGGVGRSDFPKGDHETLIASIKTKLWPLGNEMKFVPGHGPESTFGHERKTNPFVADEMPLW</sequence>
<evidence type="ECO:0000313" key="6">
    <source>
        <dbReference type="EMBL" id="CED71271.1"/>
    </source>
</evidence>
<dbReference type="InterPro" id="IPR001279">
    <property type="entry name" value="Metallo-B-lactamas"/>
</dbReference>
<dbReference type="OrthoDB" id="9802991at2"/>
<accession>A0A090IKQ6</accession>
<keyword evidence="7" id="KW-1185">Reference proteome</keyword>
<proteinExistence type="predicted"/>
<dbReference type="GeneID" id="28540750"/>
<reference evidence="7" key="1">
    <citation type="submission" date="2014-09" db="EMBL/GenBank/DDBJ databases">
        <authorList>
            <person name="Hjerde E."/>
        </authorList>
    </citation>
    <scope>NUCLEOTIDE SEQUENCE [LARGE SCALE GENOMIC DNA]</scope>
    <source>
        <strain evidence="7">06/09/139</strain>
    </source>
</reference>
<dbReference type="GO" id="GO:0016787">
    <property type="term" value="F:hydrolase activity"/>
    <property type="evidence" value="ECO:0007669"/>
    <property type="project" value="UniProtKB-KW"/>
</dbReference>
<name>A0A090IKQ6_9GAMM</name>
<dbReference type="PATRIC" id="fig|80852.17.peg.1217"/>
<comment type="cofactor">
    <cofactor evidence="1">
        <name>Zn(2+)</name>
        <dbReference type="ChEBI" id="CHEBI:29105"/>
    </cofactor>
</comment>
<dbReference type="EMBL" id="LN554846">
    <property type="protein sequence ID" value="CED71271.1"/>
    <property type="molecule type" value="Genomic_DNA"/>
</dbReference>
<keyword evidence="2" id="KW-0479">Metal-binding</keyword>
<dbReference type="SMART" id="SM00849">
    <property type="entry name" value="Lactamase_B"/>
    <property type="match status" value="1"/>
</dbReference>
<dbReference type="PANTHER" id="PTHR46233:SF3">
    <property type="entry name" value="HYDROXYACYLGLUTATHIONE HYDROLASE GLOC"/>
    <property type="match status" value="1"/>
</dbReference>
<keyword evidence="3" id="KW-0378">Hydrolase</keyword>
<dbReference type="Pfam" id="PF00753">
    <property type="entry name" value="Lactamase_B"/>
    <property type="match status" value="1"/>
</dbReference>
<evidence type="ECO:0000256" key="3">
    <source>
        <dbReference type="ARBA" id="ARBA00022801"/>
    </source>
</evidence>
<keyword evidence="4" id="KW-0862">Zinc</keyword>
<evidence type="ECO:0000256" key="4">
    <source>
        <dbReference type="ARBA" id="ARBA00022833"/>
    </source>
</evidence>
<protein>
    <submittedName>
        <fullName evidence="6">Metallo-beta-lactamase</fullName>
    </submittedName>
</protein>